<reference evidence="10 11" key="1">
    <citation type="submission" date="2019-03" db="EMBL/GenBank/DDBJ databases">
        <authorList>
            <person name="He R.-H."/>
        </authorList>
    </citation>
    <scope>NUCLEOTIDE SEQUENCE [LARGE SCALE GENOMIC DNA]</scope>
    <source>
        <strain evidence="11">SH 714</strain>
    </source>
</reference>
<comment type="caution">
    <text evidence="10">The sequence shown here is derived from an EMBL/GenBank/DDBJ whole genome shotgun (WGS) entry which is preliminary data.</text>
</comment>
<keyword evidence="5 8" id="KW-0648">Protein biosynthesis</keyword>
<dbReference type="SUPFAM" id="SSF53383">
    <property type="entry name" value="PLP-dependent transferases"/>
    <property type="match status" value="1"/>
</dbReference>
<evidence type="ECO:0000256" key="7">
    <source>
        <dbReference type="ARBA" id="ARBA00044507"/>
    </source>
</evidence>
<dbReference type="Gene3D" id="3.40.640.10">
    <property type="entry name" value="Type I PLP-dependent aspartate aminotransferase-like (Major domain)"/>
    <property type="match status" value="1"/>
</dbReference>
<dbReference type="InterPro" id="IPR004534">
    <property type="entry name" value="SelA_trans"/>
</dbReference>
<comment type="function">
    <text evidence="8">Converts seryl-tRNA(Sec) to selenocysteinyl-tRNA(Sec) required for selenoprotein biosynthesis.</text>
</comment>
<evidence type="ECO:0000256" key="3">
    <source>
        <dbReference type="ARBA" id="ARBA00022679"/>
    </source>
</evidence>
<evidence type="ECO:0000256" key="4">
    <source>
        <dbReference type="ARBA" id="ARBA00022898"/>
    </source>
</evidence>
<evidence type="ECO:0000256" key="6">
    <source>
        <dbReference type="ARBA" id="ARBA00023266"/>
    </source>
</evidence>
<proteinExistence type="inferred from homology"/>
<evidence type="ECO:0000256" key="9">
    <source>
        <dbReference type="PIRSR" id="PIRSR618319-50"/>
    </source>
</evidence>
<name>A0A4Y8INR0_9BACI</name>
<accession>A0A4Y8INR0</accession>
<keyword evidence="6 8" id="KW-0711">Selenium</keyword>
<dbReference type="InterPro" id="IPR015424">
    <property type="entry name" value="PyrdxlP-dep_Trfase"/>
</dbReference>
<keyword evidence="4 8" id="KW-0663">Pyridoxal phosphate</keyword>
<dbReference type="OrthoDB" id="9787096at2"/>
<dbReference type="GO" id="GO:0005737">
    <property type="term" value="C:cytoplasm"/>
    <property type="evidence" value="ECO:0007669"/>
    <property type="project" value="UniProtKB-SubCell"/>
</dbReference>
<dbReference type="NCBIfam" id="TIGR00474">
    <property type="entry name" value="selA"/>
    <property type="match status" value="1"/>
</dbReference>
<keyword evidence="3 8" id="KW-0808">Transferase</keyword>
<dbReference type="GO" id="GO:0001514">
    <property type="term" value="P:selenocysteine incorporation"/>
    <property type="evidence" value="ECO:0007669"/>
    <property type="project" value="UniProtKB-UniRule"/>
</dbReference>
<dbReference type="RefSeq" id="WP_134339180.1">
    <property type="nucleotide sequence ID" value="NZ_SOPW01000004.1"/>
</dbReference>
<feature type="modified residue" description="N6-(pyridoxal phosphate)lysine" evidence="8 9">
    <location>
        <position position="297"/>
    </location>
</feature>
<sequence>MTHSLRVIPPIHELLQQDKLLEIKDDYHLSDASLKRGVQKVTESLRTLILKEEIQLNSREEAIQHIIEQTIVWIHEYYSFKLKPVINATGTVLHTNLGRARIAESALMHMVEVGRHYSTLEFDETKGERGSRHSIVEEYLKELTGAEAAMVVNNNAASVYMILSAFAKGKEAIVSRGELVEIGGSFRVSSIMEESGTILKEVGTTNKTHLNDYKQVINDNTNMIMKVHTSNFHMIGFTESVEREELSHLAKQHNLICYEDLGSGMVYDLTQHGIGQEPLVKQVIESGVDLVSFSGDKLLGGPQVGVIAGKKQYINQLKKHQLARVLRVDKLSYAALEETLRLLLRAEYKSLEIPTVRDVTISKEELKDRVLNFLKRTNEIFNNVKFAGVDLESKVGGGTLPEVVLPSYGLVLKVEKVTINHLMYKLRGMEMPVIARVENNQIIFDFRTISHEEEDILIKQLVVLDDSL</sequence>
<dbReference type="GO" id="GO:0001717">
    <property type="term" value="P:conversion of seryl-tRNAsec to selenocys-tRNAsec"/>
    <property type="evidence" value="ECO:0007669"/>
    <property type="project" value="UniProtKB-UniRule"/>
</dbReference>
<dbReference type="Gene3D" id="3.90.1150.180">
    <property type="match status" value="1"/>
</dbReference>
<dbReference type="UniPathway" id="UPA00906">
    <property type="reaction ID" value="UER00896"/>
</dbReference>
<evidence type="ECO:0000313" key="11">
    <source>
        <dbReference type="Proteomes" id="UP000297975"/>
    </source>
</evidence>
<dbReference type="HAMAP" id="MF_00423">
    <property type="entry name" value="SelA"/>
    <property type="match status" value="1"/>
</dbReference>
<dbReference type="AlphaFoldDB" id="A0A4Y8INR0"/>
<dbReference type="PANTHER" id="PTHR32328:SF0">
    <property type="entry name" value="L-SERYL-TRNA(SEC) SELENIUM TRANSFERASE"/>
    <property type="match status" value="1"/>
</dbReference>
<protein>
    <recommendedName>
        <fullName evidence="8">L-seryl-tRNA(Sec) selenium transferase</fullName>
        <ecNumber evidence="8">2.9.1.1</ecNumber>
    </recommendedName>
    <alternativeName>
        <fullName evidence="8">Selenocysteine synthase</fullName>
        <shortName evidence="8">Sec synthase</shortName>
    </alternativeName>
    <alternativeName>
        <fullName evidence="8">Selenocysteinyl-tRNA(Sec) synthase</fullName>
    </alternativeName>
</protein>
<dbReference type="EC" id="2.9.1.1" evidence="8"/>
<keyword evidence="2 8" id="KW-0963">Cytoplasm</keyword>
<evidence type="ECO:0000313" key="10">
    <source>
        <dbReference type="EMBL" id="TFB23107.1"/>
    </source>
</evidence>
<comment type="catalytic activity">
    <reaction evidence="8">
        <text>L-seryl-tRNA(Sec) + selenophosphate + H(+) = L-selenocysteinyl-tRNA(Sec) + phosphate</text>
        <dbReference type="Rhea" id="RHEA:22728"/>
        <dbReference type="Rhea" id="RHEA-COMP:9742"/>
        <dbReference type="Rhea" id="RHEA-COMP:9743"/>
        <dbReference type="ChEBI" id="CHEBI:15378"/>
        <dbReference type="ChEBI" id="CHEBI:16144"/>
        <dbReference type="ChEBI" id="CHEBI:43474"/>
        <dbReference type="ChEBI" id="CHEBI:78533"/>
        <dbReference type="ChEBI" id="CHEBI:78573"/>
        <dbReference type="EC" id="2.9.1.1"/>
    </reaction>
</comment>
<keyword evidence="11" id="KW-1185">Reference proteome</keyword>
<gene>
    <name evidence="8 10" type="primary">selA</name>
    <name evidence="10" type="ORF">E3U55_04640</name>
</gene>
<evidence type="ECO:0000256" key="2">
    <source>
        <dbReference type="ARBA" id="ARBA00022490"/>
    </source>
</evidence>
<comment type="similarity">
    <text evidence="7 8">Belongs to the SelA family.</text>
</comment>
<dbReference type="PANTHER" id="PTHR32328">
    <property type="entry name" value="L-SERYL-TRNA(SEC) SELENIUM TRANSFERASE"/>
    <property type="match status" value="1"/>
</dbReference>
<organism evidence="10 11">
    <name type="scientific">Filobacillus milosensis</name>
    <dbReference type="NCBI Taxonomy" id="94137"/>
    <lineage>
        <taxon>Bacteria</taxon>
        <taxon>Bacillati</taxon>
        <taxon>Bacillota</taxon>
        <taxon>Bacilli</taxon>
        <taxon>Bacillales</taxon>
        <taxon>Bacillaceae</taxon>
        <taxon>Filobacillus</taxon>
    </lineage>
</organism>
<evidence type="ECO:0000256" key="8">
    <source>
        <dbReference type="HAMAP-Rule" id="MF_00423"/>
    </source>
</evidence>
<comment type="pathway">
    <text evidence="8">Aminoacyl-tRNA biosynthesis; selenocysteinyl-tRNA(Sec) biosynthesis; selenocysteinyl-tRNA(Sec) from L-seryl-tRNA(Sec) (bacterial route): step 1/1.</text>
</comment>
<dbReference type="InterPro" id="IPR015421">
    <property type="entry name" value="PyrdxlP-dep_Trfase_major"/>
</dbReference>
<comment type="subcellular location">
    <subcellularLocation>
        <location evidence="8">Cytoplasm</location>
    </subcellularLocation>
</comment>
<dbReference type="InterPro" id="IPR018319">
    <property type="entry name" value="SelA-like"/>
</dbReference>
<comment type="cofactor">
    <cofactor evidence="1 8 9">
        <name>pyridoxal 5'-phosphate</name>
        <dbReference type="ChEBI" id="CHEBI:597326"/>
    </cofactor>
</comment>
<dbReference type="Pfam" id="PF03841">
    <property type="entry name" value="SelA"/>
    <property type="match status" value="1"/>
</dbReference>
<dbReference type="Proteomes" id="UP000297975">
    <property type="component" value="Unassembled WGS sequence"/>
</dbReference>
<evidence type="ECO:0000256" key="1">
    <source>
        <dbReference type="ARBA" id="ARBA00001933"/>
    </source>
</evidence>
<dbReference type="EMBL" id="SOPW01000004">
    <property type="protein sequence ID" value="TFB23107.1"/>
    <property type="molecule type" value="Genomic_DNA"/>
</dbReference>
<dbReference type="GO" id="GO:0004125">
    <property type="term" value="F:L-seryl-tRNA(Sec) selenium transferase activity"/>
    <property type="evidence" value="ECO:0007669"/>
    <property type="project" value="UniProtKB-UniRule"/>
</dbReference>
<evidence type="ECO:0000256" key="5">
    <source>
        <dbReference type="ARBA" id="ARBA00022917"/>
    </source>
</evidence>